<accession>A0A0K2U501</accession>
<sequence>MSIAISFLKNSLPLLPAWPRSWGRRASTSSSQSPPTRCPLQPSGTPHRVERSHKPSSQWRSTPHSPRS</sequence>
<feature type="compositionally biased region" description="Polar residues" evidence="1">
    <location>
        <begin position="55"/>
        <end position="68"/>
    </location>
</feature>
<organism evidence="2">
    <name type="scientific">Lepeophtheirus salmonis</name>
    <name type="common">Salmon louse</name>
    <name type="synonym">Caligus salmonis</name>
    <dbReference type="NCBI Taxonomy" id="72036"/>
    <lineage>
        <taxon>Eukaryota</taxon>
        <taxon>Metazoa</taxon>
        <taxon>Ecdysozoa</taxon>
        <taxon>Arthropoda</taxon>
        <taxon>Crustacea</taxon>
        <taxon>Multicrustacea</taxon>
        <taxon>Hexanauplia</taxon>
        <taxon>Copepoda</taxon>
        <taxon>Siphonostomatoida</taxon>
        <taxon>Caligidae</taxon>
        <taxon>Lepeophtheirus</taxon>
    </lineage>
</organism>
<protein>
    <submittedName>
        <fullName evidence="2">Uncharacterized protein</fullName>
    </submittedName>
</protein>
<feature type="non-terminal residue" evidence="2">
    <location>
        <position position="68"/>
    </location>
</feature>
<dbReference type="EMBL" id="HACA01015764">
    <property type="protein sequence ID" value="CDW33125.1"/>
    <property type="molecule type" value="Transcribed_RNA"/>
</dbReference>
<evidence type="ECO:0000256" key="1">
    <source>
        <dbReference type="SAM" id="MobiDB-lite"/>
    </source>
</evidence>
<proteinExistence type="predicted"/>
<reference evidence="2" key="1">
    <citation type="submission" date="2014-05" db="EMBL/GenBank/DDBJ databases">
        <authorList>
            <person name="Chronopoulou M."/>
        </authorList>
    </citation>
    <scope>NUCLEOTIDE SEQUENCE</scope>
    <source>
        <tissue evidence="2">Whole organism</tissue>
    </source>
</reference>
<name>A0A0K2U501_LEPSM</name>
<feature type="compositionally biased region" description="Polar residues" evidence="1">
    <location>
        <begin position="26"/>
        <end position="35"/>
    </location>
</feature>
<dbReference type="AlphaFoldDB" id="A0A0K2U501"/>
<feature type="region of interest" description="Disordered" evidence="1">
    <location>
        <begin position="18"/>
        <end position="68"/>
    </location>
</feature>
<evidence type="ECO:0000313" key="2">
    <source>
        <dbReference type="EMBL" id="CDW33125.1"/>
    </source>
</evidence>